<reference evidence="2" key="1">
    <citation type="submission" date="2023-04" db="EMBL/GenBank/DDBJ databases">
        <title>Phytophthora fragariaefolia NBRC 109709.</title>
        <authorList>
            <person name="Ichikawa N."/>
            <person name="Sato H."/>
            <person name="Tonouchi N."/>
        </authorList>
    </citation>
    <scope>NUCLEOTIDE SEQUENCE</scope>
    <source>
        <strain evidence="2">NBRC 109709</strain>
    </source>
</reference>
<accession>A0A9W7D3U9</accession>
<protein>
    <submittedName>
        <fullName evidence="2">Unnamed protein product</fullName>
    </submittedName>
</protein>
<evidence type="ECO:0000256" key="1">
    <source>
        <dbReference type="SAM" id="MobiDB-lite"/>
    </source>
</evidence>
<evidence type="ECO:0000313" key="3">
    <source>
        <dbReference type="Proteomes" id="UP001165121"/>
    </source>
</evidence>
<name>A0A9W7D3U9_9STRA</name>
<dbReference type="Proteomes" id="UP001165121">
    <property type="component" value="Unassembled WGS sequence"/>
</dbReference>
<dbReference type="EMBL" id="BSXT01003934">
    <property type="protein sequence ID" value="GMF56229.1"/>
    <property type="molecule type" value="Genomic_DNA"/>
</dbReference>
<organism evidence="2 3">
    <name type="scientific">Phytophthora fragariaefolia</name>
    <dbReference type="NCBI Taxonomy" id="1490495"/>
    <lineage>
        <taxon>Eukaryota</taxon>
        <taxon>Sar</taxon>
        <taxon>Stramenopiles</taxon>
        <taxon>Oomycota</taxon>
        <taxon>Peronosporomycetes</taxon>
        <taxon>Peronosporales</taxon>
        <taxon>Peronosporaceae</taxon>
        <taxon>Phytophthora</taxon>
    </lineage>
</organism>
<comment type="caution">
    <text evidence="2">The sequence shown here is derived from an EMBL/GenBank/DDBJ whole genome shotgun (WGS) entry which is preliminary data.</text>
</comment>
<feature type="compositionally biased region" description="Polar residues" evidence="1">
    <location>
        <begin position="59"/>
        <end position="68"/>
    </location>
</feature>
<proteinExistence type="predicted"/>
<evidence type="ECO:0000313" key="2">
    <source>
        <dbReference type="EMBL" id="GMF56229.1"/>
    </source>
</evidence>
<dbReference type="OrthoDB" id="127352at2759"/>
<gene>
    <name evidence="2" type="ORF">Pfra01_002382900</name>
</gene>
<keyword evidence="3" id="KW-1185">Reference proteome</keyword>
<feature type="region of interest" description="Disordered" evidence="1">
    <location>
        <begin position="59"/>
        <end position="102"/>
    </location>
</feature>
<feature type="compositionally biased region" description="Polar residues" evidence="1">
    <location>
        <begin position="91"/>
        <end position="100"/>
    </location>
</feature>
<dbReference type="AlphaFoldDB" id="A0A9W7D3U9"/>
<sequence length="114" mass="12903">MVCLCRVVHDEVNTPFTCSQSTWTCWDKFHDFYLPNGLFSDKGNIRRSSGLAKLKAQYRSNTNTNDQSIPDYPSIQQDPPPSSEQLPPSQTGQSPMNQPNCVARQIFGIDTDYE</sequence>